<sequence length="106" mass="10915">MSETCDLSPEEWAHELHYMAKAGFGDLVLACEGLDPNGVPAHDLKAQITTAFGLVTSGLEMEPEALAGNLGEFLRAAEGADPAARAEAMGIALTNLSAAVGFDIAA</sequence>
<dbReference type="EMBL" id="JAAIVJ010000022">
    <property type="protein sequence ID" value="NEY92158.1"/>
    <property type="molecule type" value="Genomic_DNA"/>
</dbReference>
<reference evidence="1 2" key="1">
    <citation type="submission" date="2020-02" db="EMBL/GenBank/DDBJ databases">
        <authorList>
            <person name="Chen W.-M."/>
        </authorList>
    </citation>
    <scope>NUCLEOTIDE SEQUENCE [LARGE SCALE GENOMIC DNA]</scope>
    <source>
        <strain evidence="1 2">KMS-5</strain>
    </source>
</reference>
<comment type="caution">
    <text evidence="1">The sequence shown here is derived from an EMBL/GenBank/DDBJ whole genome shotgun (WGS) entry which is preliminary data.</text>
</comment>
<dbReference type="Proteomes" id="UP000477782">
    <property type="component" value="Unassembled WGS sequence"/>
</dbReference>
<dbReference type="RefSeq" id="WP_164628216.1">
    <property type="nucleotide sequence ID" value="NZ_JAAIVJ010000022.1"/>
</dbReference>
<evidence type="ECO:0000313" key="1">
    <source>
        <dbReference type="EMBL" id="NEY92158.1"/>
    </source>
</evidence>
<accession>A0A6M0QXD1</accession>
<protein>
    <submittedName>
        <fullName evidence="1">Uncharacterized protein</fullName>
    </submittedName>
</protein>
<organism evidence="1 2">
    <name type="scientific">Tabrizicola oligotrophica</name>
    <dbReference type="NCBI Taxonomy" id="2710650"/>
    <lineage>
        <taxon>Bacteria</taxon>
        <taxon>Pseudomonadati</taxon>
        <taxon>Pseudomonadota</taxon>
        <taxon>Alphaproteobacteria</taxon>
        <taxon>Rhodobacterales</taxon>
        <taxon>Paracoccaceae</taxon>
        <taxon>Tabrizicola</taxon>
    </lineage>
</organism>
<gene>
    <name evidence="1" type="ORF">G4Z14_17880</name>
</gene>
<keyword evidence="2" id="KW-1185">Reference proteome</keyword>
<evidence type="ECO:0000313" key="2">
    <source>
        <dbReference type="Proteomes" id="UP000477782"/>
    </source>
</evidence>
<dbReference type="AlphaFoldDB" id="A0A6M0QXD1"/>
<proteinExistence type="predicted"/>
<name>A0A6M0QXD1_9RHOB</name>